<evidence type="ECO:0000313" key="2">
    <source>
        <dbReference type="EMBL" id="MBX0302595.1"/>
    </source>
</evidence>
<proteinExistence type="predicted"/>
<dbReference type="Proteomes" id="UP000783863">
    <property type="component" value="Unassembled WGS sequence"/>
</dbReference>
<dbReference type="EMBL" id="RKLQ01000001">
    <property type="protein sequence ID" value="MBX0302595.1"/>
    <property type="molecule type" value="Genomic_DNA"/>
</dbReference>
<evidence type="ECO:0000256" key="1">
    <source>
        <dbReference type="SAM" id="MobiDB-lite"/>
    </source>
</evidence>
<feature type="region of interest" description="Disordered" evidence="1">
    <location>
        <begin position="80"/>
        <end position="101"/>
    </location>
</feature>
<organism evidence="2 3">
    <name type="scientific">Haloarcula salinisoli</name>
    <dbReference type="NCBI Taxonomy" id="2487746"/>
    <lineage>
        <taxon>Archaea</taxon>
        <taxon>Methanobacteriati</taxon>
        <taxon>Methanobacteriota</taxon>
        <taxon>Stenosarchaea group</taxon>
        <taxon>Halobacteria</taxon>
        <taxon>Halobacteriales</taxon>
        <taxon>Haloarculaceae</taxon>
        <taxon>Haloarcula</taxon>
    </lineage>
</organism>
<dbReference type="Pfam" id="PF19102">
    <property type="entry name" value="DUF5789"/>
    <property type="match status" value="1"/>
</dbReference>
<dbReference type="InterPro" id="IPR043899">
    <property type="entry name" value="DUF5789"/>
</dbReference>
<feature type="compositionally biased region" description="Basic and acidic residues" evidence="1">
    <location>
        <begin position="90"/>
        <end position="101"/>
    </location>
</feature>
<keyword evidence="3" id="KW-1185">Reference proteome</keyword>
<sequence length="101" mass="11175">MKIDELQAFLEDELSYSVSHASVLSQVGSAEIEAPDADETATISTIIDDVGQESYDSADELFATVLGNVNDDYIGRKFYDDRGGNPIDELTDRRDETEMSF</sequence>
<comment type="caution">
    <text evidence="2">The sequence shown here is derived from an EMBL/GenBank/DDBJ whole genome shotgun (WGS) entry which is preliminary data.</text>
</comment>
<accession>A0A8J7YAQ8</accession>
<protein>
    <submittedName>
        <fullName evidence="2">Uncharacterized protein</fullName>
    </submittedName>
</protein>
<dbReference type="AlphaFoldDB" id="A0A8J7YAQ8"/>
<reference evidence="2" key="1">
    <citation type="submission" date="2021-06" db="EMBL/GenBank/DDBJ databases">
        <title>Halomicroarcula sp. F24A a new haloarchaeum isolated from saline soil.</title>
        <authorList>
            <person name="Duran-Viseras A."/>
            <person name="Sanchez-Porro C."/>
            <person name="Ventosa A."/>
        </authorList>
    </citation>
    <scope>NUCLEOTIDE SEQUENCE</scope>
    <source>
        <strain evidence="2">F24A</strain>
    </source>
</reference>
<dbReference type="RefSeq" id="WP_220586831.1">
    <property type="nucleotide sequence ID" value="NZ_RKLQ01000001.1"/>
</dbReference>
<name>A0A8J7YAQ8_9EURY</name>
<gene>
    <name evidence="2" type="ORF">EGD98_02790</name>
</gene>
<evidence type="ECO:0000313" key="3">
    <source>
        <dbReference type="Proteomes" id="UP000783863"/>
    </source>
</evidence>